<dbReference type="SUPFAM" id="SSF55811">
    <property type="entry name" value="Nudix"/>
    <property type="match status" value="1"/>
</dbReference>
<proteinExistence type="predicted"/>
<reference evidence="5" key="1">
    <citation type="journal article" date="2008" name="Genome Res.">
        <title>The genome of Pelotomaculum thermopropionicum reveals niche-associated evolution in anaerobic microbiota.</title>
        <authorList>
            <person name="Kosaka T."/>
            <person name="Kato S."/>
            <person name="Shimoyama T."/>
            <person name="Ishii S."/>
            <person name="Abe T."/>
            <person name="Watanabe K."/>
        </authorList>
    </citation>
    <scope>NUCLEOTIDE SEQUENCE [LARGE SCALE GENOMIC DNA]</scope>
    <source>
        <strain evidence="5">DSM 13744 / JCM 10971 / SI</strain>
    </source>
</reference>
<dbReference type="Gene3D" id="3.90.79.10">
    <property type="entry name" value="Nucleoside Triphosphate Pyrophosphohydrolase"/>
    <property type="match status" value="1"/>
</dbReference>
<dbReference type="Pfam" id="PF00293">
    <property type="entry name" value="NUDIX"/>
    <property type="match status" value="1"/>
</dbReference>
<evidence type="ECO:0000259" key="3">
    <source>
        <dbReference type="PROSITE" id="PS51462"/>
    </source>
</evidence>
<dbReference type="PANTHER" id="PTHR11839:SF18">
    <property type="entry name" value="NUDIX HYDROLASE DOMAIN-CONTAINING PROTEIN"/>
    <property type="match status" value="1"/>
</dbReference>
<dbReference type="FunFam" id="3.90.79.10:FF:000024">
    <property type="entry name" value="ADP-ribose pyrophosphatase"/>
    <property type="match status" value="1"/>
</dbReference>
<name>A5D2M6_PELTS</name>
<dbReference type="GO" id="GO:0016787">
    <property type="term" value="F:hydrolase activity"/>
    <property type="evidence" value="ECO:0007669"/>
    <property type="project" value="UniProtKB-KW"/>
</dbReference>
<dbReference type="eggNOG" id="COG0494">
    <property type="taxonomic scope" value="Bacteria"/>
</dbReference>
<feature type="domain" description="Nudix hydrolase" evidence="3">
    <location>
        <begin position="41"/>
        <end position="169"/>
    </location>
</feature>
<dbReference type="STRING" id="370438.PTH_1329"/>
<dbReference type="HOGENOM" id="CLU_062658_5_1_9"/>
<dbReference type="GO" id="GO:0005829">
    <property type="term" value="C:cytosol"/>
    <property type="evidence" value="ECO:0007669"/>
    <property type="project" value="TreeGrafter"/>
</dbReference>
<dbReference type="Proteomes" id="UP000006556">
    <property type="component" value="Chromosome"/>
</dbReference>
<dbReference type="GO" id="GO:0006753">
    <property type="term" value="P:nucleoside phosphate metabolic process"/>
    <property type="evidence" value="ECO:0007669"/>
    <property type="project" value="TreeGrafter"/>
</dbReference>
<dbReference type="GO" id="GO:0019693">
    <property type="term" value="P:ribose phosphate metabolic process"/>
    <property type="evidence" value="ECO:0007669"/>
    <property type="project" value="TreeGrafter"/>
</dbReference>
<gene>
    <name evidence="4" type="primary">MutT</name>
    <name evidence="4" type="ordered locus">PTH_1329</name>
</gene>
<dbReference type="EMBL" id="AP009389">
    <property type="protein sequence ID" value="BAF59510.1"/>
    <property type="molecule type" value="Genomic_DNA"/>
</dbReference>
<dbReference type="InterPro" id="IPR000086">
    <property type="entry name" value="NUDIX_hydrolase_dom"/>
</dbReference>
<dbReference type="InterPro" id="IPR020084">
    <property type="entry name" value="NUDIX_hydrolase_CS"/>
</dbReference>
<comment type="cofactor">
    <cofactor evidence="1">
        <name>Mg(2+)</name>
        <dbReference type="ChEBI" id="CHEBI:18420"/>
    </cofactor>
</comment>
<organism evidence="4 5">
    <name type="scientific">Pelotomaculum thermopropionicum (strain DSM 13744 / JCM 10971 / SI)</name>
    <dbReference type="NCBI Taxonomy" id="370438"/>
    <lineage>
        <taxon>Bacteria</taxon>
        <taxon>Bacillati</taxon>
        <taxon>Bacillota</taxon>
        <taxon>Clostridia</taxon>
        <taxon>Eubacteriales</taxon>
        <taxon>Desulfotomaculaceae</taxon>
        <taxon>Pelotomaculum</taxon>
    </lineage>
</organism>
<dbReference type="PROSITE" id="PS00893">
    <property type="entry name" value="NUDIX_BOX"/>
    <property type="match status" value="1"/>
</dbReference>
<evidence type="ECO:0000256" key="2">
    <source>
        <dbReference type="ARBA" id="ARBA00022801"/>
    </source>
</evidence>
<evidence type="ECO:0000313" key="5">
    <source>
        <dbReference type="Proteomes" id="UP000006556"/>
    </source>
</evidence>
<evidence type="ECO:0000313" key="4">
    <source>
        <dbReference type="EMBL" id="BAF59510.1"/>
    </source>
</evidence>
<keyword evidence="5" id="KW-1185">Reference proteome</keyword>
<dbReference type="InterPro" id="IPR015797">
    <property type="entry name" value="NUDIX_hydrolase-like_dom_sf"/>
</dbReference>
<accession>A5D2M6</accession>
<evidence type="ECO:0000256" key="1">
    <source>
        <dbReference type="ARBA" id="ARBA00001946"/>
    </source>
</evidence>
<dbReference type="KEGG" id="pth:PTH_1329"/>
<keyword evidence="2 4" id="KW-0378">Hydrolase</keyword>
<sequence length="178" mass="19729">MSCFDEKVLSSEKIYEGKIVNLRVDTVVFPDGRTGTREVVEISEAVAVVPLTDKEELLLVRQYRHPVGKTLLEIPAGKLEPGEDPLDCARRELLEETGYEAGSMTRLFSFFSTPGFTPEELHLFMAGGLVLKEQNLDEDEFIDVVKVPLSRALEMVWNGEICDAKSVIGILAAGSLKK</sequence>
<dbReference type="AlphaFoldDB" id="A5D2M6"/>
<dbReference type="PROSITE" id="PS51462">
    <property type="entry name" value="NUDIX"/>
    <property type="match status" value="1"/>
</dbReference>
<dbReference type="PANTHER" id="PTHR11839">
    <property type="entry name" value="UDP/ADP-SUGAR PYROPHOSPHATASE"/>
    <property type="match status" value="1"/>
</dbReference>
<protein>
    <submittedName>
        <fullName evidence="4">NTP pyrophosphohydrolases</fullName>
    </submittedName>
</protein>